<dbReference type="SUPFAM" id="SSF47757">
    <property type="entry name" value="Chemotaxis receptor methyltransferase CheR, N-terminal domain"/>
    <property type="match status" value="1"/>
</dbReference>
<dbReference type="SUPFAM" id="SSF53335">
    <property type="entry name" value="S-adenosyl-L-methionine-dependent methyltransferases"/>
    <property type="match status" value="1"/>
</dbReference>
<dbReference type="InterPro" id="IPR022641">
    <property type="entry name" value="CheR_N"/>
</dbReference>
<dbReference type="RefSeq" id="WP_269032059.1">
    <property type="nucleotide sequence ID" value="NZ_CP114040.1"/>
</dbReference>
<dbReference type="Gene3D" id="3.40.50.150">
    <property type="entry name" value="Vaccinia Virus protein VP39"/>
    <property type="match status" value="1"/>
</dbReference>
<accession>A0ABY7GS41</accession>
<dbReference type="InterPro" id="IPR000780">
    <property type="entry name" value="CheR_MeTrfase"/>
</dbReference>
<evidence type="ECO:0000313" key="3">
    <source>
        <dbReference type="Proteomes" id="UP001164459"/>
    </source>
</evidence>
<dbReference type="PROSITE" id="PS50123">
    <property type="entry name" value="CHER"/>
    <property type="match status" value="1"/>
</dbReference>
<gene>
    <name evidence="2" type="ORF">O0S08_26450</name>
</gene>
<sequence>MTALSDADDAALTALLEGVYHRYHYDFRGYAEASLRRRIAAALGHLRCPSLDDLRARVLAEPRCFGELLRFLTVQVSDLFRDPSYYRSIRECVVPYLRTYPSLKVWVAGCATGEEAYSLAIVFAEEGLLERTLIYATDIHPESLRTAEAGVYDLDRFARFSESYRLAGGHGSLSDFYTASSSSAILDRRLKQAILFSDHSLATDVAFAEVELVSCRNVLIYFDRPLQNRALGVLRDSVRRKGFLGLGAKETLRFSSHAEAFGELVPEDRIYQRR</sequence>
<evidence type="ECO:0000259" key="1">
    <source>
        <dbReference type="PROSITE" id="PS50123"/>
    </source>
</evidence>
<keyword evidence="3" id="KW-1185">Reference proteome</keyword>
<dbReference type="PRINTS" id="PR00996">
    <property type="entry name" value="CHERMTFRASE"/>
</dbReference>
<feature type="domain" description="CheR-type methyltransferase" evidence="1">
    <location>
        <begin position="1"/>
        <end position="252"/>
    </location>
</feature>
<dbReference type="InterPro" id="IPR050903">
    <property type="entry name" value="Bact_Chemotaxis_MeTrfase"/>
</dbReference>
<protein>
    <submittedName>
        <fullName evidence="2">Protein-glutamate O-methyltransferase CheR</fullName>
    </submittedName>
</protein>
<organism evidence="2 3">
    <name type="scientific">Nannocystis punicea</name>
    <dbReference type="NCBI Taxonomy" id="2995304"/>
    <lineage>
        <taxon>Bacteria</taxon>
        <taxon>Pseudomonadati</taxon>
        <taxon>Myxococcota</taxon>
        <taxon>Polyangia</taxon>
        <taxon>Nannocystales</taxon>
        <taxon>Nannocystaceae</taxon>
        <taxon>Nannocystis</taxon>
    </lineage>
</organism>
<dbReference type="Pfam" id="PF03705">
    <property type="entry name" value="CheR_N"/>
    <property type="match status" value="1"/>
</dbReference>
<dbReference type="PANTHER" id="PTHR24422:SF8">
    <property type="entry name" value="CHEMOTAXIS PROTEIN"/>
    <property type="match status" value="1"/>
</dbReference>
<proteinExistence type="predicted"/>
<dbReference type="PANTHER" id="PTHR24422">
    <property type="entry name" value="CHEMOTAXIS PROTEIN METHYLTRANSFERASE"/>
    <property type="match status" value="1"/>
</dbReference>
<dbReference type="InterPro" id="IPR029063">
    <property type="entry name" value="SAM-dependent_MTases_sf"/>
</dbReference>
<dbReference type="Proteomes" id="UP001164459">
    <property type="component" value="Chromosome"/>
</dbReference>
<evidence type="ECO:0000313" key="2">
    <source>
        <dbReference type="EMBL" id="WAS89749.1"/>
    </source>
</evidence>
<dbReference type="Pfam" id="PF01739">
    <property type="entry name" value="CheR"/>
    <property type="match status" value="1"/>
</dbReference>
<dbReference type="InterPro" id="IPR022642">
    <property type="entry name" value="CheR_C"/>
</dbReference>
<dbReference type="SMART" id="SM00138">
    <property type="entry name" value="MeTrc"/>
    <property type="match status" value="1"/>
</dbReference>
<reference evidence="2" key="1">
    <citation type="submission" date="2022-11" db="EMBL/GenBank/DDBJ databases">
        <title>Minimal conservation of predation-associated metabolite biosynthetic gene clusters underscores biosynthetic potential of Myxococcota including descriptions for ten novel species: Archangium lansinium sp. nov., Myxococcus landrumus sp. nov., Nannocystis bai.</title>
        <authorList>
            <person name="Ahearne A."/>
            <person name="Stevens C."/>
            <person name="Dowd S."/>
        </authorList>
    </citation>
    <scope>NUCLEOTIDE SEQUENCE</scope>
    <source>
        <strain evidence="2">Fl3</strain>
    </source>
</reference>
<name>A0ABY7GS41_9BACT</name>
<dbReference type="EMBL" id="CP114040">
    <property type="protein sequence ID" value="WAS89749.1"/>
    <property type="molecule type" value="Genomic_DNA"/>
</dbReference>